<dbReference type="GO" id="GO:0046872">
    <property type="term" value="F:metal ion binding"/>
    <property type="evidence" value="ECO:0007669"/>
    <property type="project" value="UniProtKB-KW"/>
</dbReference>
<keyword evidence="8" id="KW-1185">Reference proteome</keyword>
<dbReference type="GO" id="GO:0006508">
    <property type="term" value="P:proteolysis"/>
    <property type="evidence" value="ECO:0007669"/>
    <property type="project" value="UniProtKB-KW"/>
</dbReference>
<evidence type="ECO:0000313" key="7">
    <source>
        <dbReference type="EMBL" id="SDM90867.1"/>
    </source>
</evidence>
<gene>
    <name evidence="7" type="ORF">SAMN05421813_12827</name>
</gene>
<keyword evidence="3" id="KW-0378">Hydrolase</keyword>
<dbReference type="InterPro" id="IPR020891">
    <property type="entry name" value="UPF0758_CS"/>
</dbReference>
<evidence type="ECO:0000256" key="5">
    <source>
        <dbReference type="ARBA" id="ARBA00023049"/>
    </source>
</evidence>
<keyword evidence="4" id="KW-0862">Zinc</keyword>
<feature type="domain" description="MPN" evidence="6">
    <location>
        <begin position="27"/>
        <end position="152"/>
    </location>
</feature>
<name>A0A1G9X2E2_9SPHI</name>
<evidence type="ECO:0000259" key="6">
    <source>
        <dbReference type="PROSITE" id="PS50249"/>
    </source>
</evidence>
<dbReference type="EMBL" id="FNHH01000028">
    <property type="protein sequence ID" value="SDM90867.1"/>
    <property type="molecule type" value="Genomic_DNA"/>
</dbReference>
<sequence length="152" mass="16865">METKQNLKVAEVQVSYKTMVKASDRPKISSSIETFQVLQSNWNFEIIEFIEEFKIILLNRAHRVLGIVPISVGGTAGTICDPKVIYVTALKCNAASIVLVHNHPSGNLKPSHADLELTRKLKAAGQFLDLPVLDHIILTKDAYFSFADEGLM</sequence>
<evidence type="ECO:0000256" key="2">
    <source>
        <dbReference type="ARBA" id="ARBA00022723"/>
    </source>
</evidence>
<accession>A0A1G9X2E2</accession>
<dbReference type="PROSITE" id="PS01302">
    <property type="entry name" value="UPF0758"/>
    <property type="match status" value="1"/>
</dbReference>
<dbReference type="RefSeq" id="WP_090706392.1">
    <property type="nucleotide sequence ID" value="NZ_FNHH01000028.1"/>
</dbReference>
<reference evidence="8" key="1">
    <citation type="submission" date="2016-10" db="EMBL/GenBank/DDBJ databases">
        <authorList>
            <person name="Varghese N."/>
            <person name="Submissions S."/>
        </authorList>
    </citation>
    <scope>NUCLEOTIDE SEQUENCE [LARGE SCALE GENOMIC DNA]</scope>
    <source>
        <strain evidence="8">DSM 24536</strain>
    </source>
</reference>
<dbReference type="PANTHER" id="PTHR30471">
    <property type="entry name" value="DNA REPAIR PROTEIN RADC"/>
    <property type="match status" value="1"/>
</dbReference>
<keyword evidence="1" id="KW-0645">Protease</keyword>
<dbReference type="SUPFAM" id="SSF102712">
    <property type="entry name" value="JAB1/MPN domain"/>
    <property type="match status" value="1"/>
</dbReference>
<protein>
    <submittedName>
        <fullName evidence="7">DNA repair protein RadC</fullName>
    </submittedName>
</protein>
<dbReference type="PROSITE" id="PS50249">
    <property type="entry name" value="MPN"/>
    <property type="match status" value="1"/>
</dbReference>
<dbReference type="STRING" id="990371.SAMN05421813_12827"/>
<organism evidence="7 8">
    <name type="scientific">Daejeonella rubra</name>
    <dbReference type="NCBI Taxonomy" id="990371"/>
    <lineage>
        <taxon>Bacteria</taxon>
        <taxon>Pseudomonadati</taxon>
        <taxon>Bacteroidota</taxon>
        <taxon>Sphingobacteriia</taxon>
        <taxon>Sphingobacteriales</taxon>
        <taxon>Sphingobacteriaceae</taxon>
        <taxon>Daejeonella</taxon>
    </lineage>
</organism>
<evidence type="ECO:0000256" key="1">
    <source>
        <dbReference type="ARBA" id="ARBA00022670"/>
    </source>
</evidence>
<dbReference type="PANTHER" id="PTHR30471:SF3">
    <property type="entry name" value="UPF0758 PROTEIN YEES-RELATED"/>
    <property type="match status" value="1"/>
</dbReference>
<keyword evidence="2" id="KW-0479">Metal-binding</keyword>
<proteinExistence type="predicted"/>
<dbReference type="Proteomes" id="UP000199226">
    <property type="component" value="Unassembled WGS sequence"/>
</dbReference>
<evidence type="ECO:0000256" key="3">
    <source>
        <dbReference type="ARBA" id="ARBA00022801"/>
    </source>
</evidence>
<dbReference type="AlphaFoldDB" id="A0A1G9X2E2"/>
<dbReference type="Pfam" id="PF04002">
    <property type="entry name" value="RadC"/>
    <property type="match status" value="1"/>
</dbReference>
<evidence type="ECO:0000256" key="4">
    <source>
        <dbReference type="ARBA" id="ARBA00022833"/>
    </source>
</evidence>
<dbReference type="Gene3D" id="3.40.140.10">
    <property type="entry name" value="Cytidine Deaminase, domain 2"/>
    <property type="match status" value="1"/>
</dbReference>
<dbReference type="InterPro" id="IPR025657">
    <property type="entry name" value="RadC_JAB"/>
</dbReference>
<dbReference type="CDD" id="cd08071">
    <property type="entry name" value="MPN_DUF2466"/>
    <property type="match status" value="1"/>
</dbReference>
<dbReference type="InterPro" id="IPR001405">
    <property type="entry name" value="UPF0758"/>
</dbReference>
<dbReference type="OrthoDB" id="9804482at2"/>
<dbReference type="GO" id="GO:0008237">
    <property type="term" value="F:metallopeptidase activity"/>
    <property type="evidence" value="ECO:0007669"/>
    <property type="project" value="UniProtKB-KW"/>
</dbReference>
<keyword evidence="5" id="KW-0482">Metalloprotease</keyword>
<evidence type="ECO:0000313" key="8">
    <source>
        <dbReference type="Proteomes" id="UP000199226"/>
    </source>
</evidence>
<dbReference type="InterPro" id="IPR037518">
    <property type="entry name" value="MPN"/>
</dbReference>